<evidence type="ECO:0000313" key="3">
    <source>
        <dbReference type="Proteomes" id="UP000765509"/>
    </source>
</evidence>
<evidence type="ECO:0000256" key="1">
    <source>
        <dbReference type="SAM" id="MobiDB-lite"/>
    </source>
</evidence>
<evidence type="ECO:0000313" key="2">
    <source>
        <dbReference type="EMBL" id="MBW0592024.1"/>
    </source>
</evidence>
<name>A0A9Q3QBD3_9BASI</name>
<comment type="caution">
    <text evidence="2">The sequence shown here is derived from an EMBL/GenBank/DDBJ whole genome shotgun (WGS) entry which is preliminary data.</text>
</comment>
<dbReference type="EMBL" id="AVOT02146157">
    <property type="protein sequence ID" value="MBW0592024.1"/>
    <property type="molecule type" value="Genomic_DNA"/>
</dbReference>
<gene>
    <name evidence="2" type="ORF">O181_131739</name>
</gene>
<protein>
    <submittedName>
        <fullName evidence="2">Uncharacterized protein</fullName>
    </submittedName>
</protein>
<feature type="compositionally biased region" description="Polar residues" evidence="1">
    <location>
        <begin position="67"/>
        <end position="77"/>
    </location>
</feature>
<reference evidence="2" key="1">
    <citation type="submission" date="2021-03" db="EMBL/GenBank/DDBJ databases">
        <title>Draft genome sequence of rust myrtle Austropuccinia psidii MF-1, a brazilian biotype.</title>
        <authorList>
            <person name="Quecine M.C."/>
            <person name="Pachon D.M.R."/>
            <person name="Bonatelli M.L."/>
            <person name="Correr F.H."/>
            <person name="Franceschini L.M."/>
            <person name="Leite T.F."/>
            <person name="Margarido G.R.A."/>
            <person name="Almeida C.A."/>
            <person name="Ferrarezi J.A."/>
            <person name="Labate C.A."/>
        </authorList>
    </citation>
    <scope>NUCLEOTIDE SEQUENCE</scope>
    <source>
        <strain evidence="2">MF-1</strain>
    </source>
</reference>
<feature type="region of interest" description="Disordered" evidence="1">
    <location>
        <begin position="1"/>
        <end position="119"/>
    </location>
</feature>
<accession>A0A9Q3QBD3</accession>
<sequence length="119" mass="13579">MEGDDIYASSTRVHKEEVTGGHHPYASKQRMGHSSSSRERIIDDEYENMSPTQSETNDEQRGDNFTAHEQGSQSMSEFTHPHMPLAQSMLNQSEMIKKRNQACQDHNVAKCASPKERER</sequence>
<dbReference type="Proteomes" id="UP000765509">
    <property type="component" value="Unassembled WGS sequence"/>
</dbReference>
<dbReference type="AlphaFoldDB" id="A0A9Q3QBD3"/>
<keyword evidence="3" id="KW-1185">Reference proteome</keyword>
<organism evidence="2 3">
    <name type="scientific">Austropuccinia psidii MF-1</name>
    <dbReference type="NCBI Taxonomy" id="1389203"/>
    <lineage>
        <taxon>Eukaryota</taxon>
        <taxon>Fungi</taxon>
        <taxon>Dikarya</taxon>
        <taxon>Basidiomycota</taxon>
        <taxon>Pucciniomycotina</taxon>
        <taxon>Pucciniomycetes</taxon>
        <taxon>Pucciniales</taxon>
        <taxon>Sphaerophragmiaceae</taxon>
        <taxon>Austropuccinia</taxon>
    </lineage>
</organism>
<proteinExistence type="predicted"/>